<dbReference type="PANTHER" id="PTHR11907">
    <property type="entry name" value="AMIDOPHOSPHORIBOSYLTRANSFERASE"/>
    <property type="match status" value="1"/>
</dbReference>
<evidence type="ECO:0000313" key="13">
    <source>
        <dbReference type="Proteomes" id="UP000291072"/>
    </source>
</evidence>
<evidence type="ECO:0000256" key="3">
    <source>
        <dbReference type="ARBA" id="ARBA00022676"/>
    </source>
</evidence>
<dbReference type="Gene3D" id="3.40.50.2020">
    <property type="match status" value="1"/>
</dbReference>
<dbReference type="UniPathway" id="UPA00074">
    <property type="reaction ID" value="UER00124"/>
</dbReference>
<organism evidence="12 13">
    <name type="scientific">Mycoplasma todarodis</name>
    <dbReference type="NCBI Taxonomy" id="1937191"/>
    <lineage>
        <taxon>Bacteria</taxon>
        <taxon>Bacillati</taxon>
        <taxon>Mycoplasmatota</taxon>
        <taxon>Mollicutes</taxon>
        <taxon>Mycoplasmataceae</taxon>
        <taxon>Mycoplasma</taxon>
    </lineage>
</organism>
<feature type="active site" description="Nucleophile" evidence="7 9">
    <location>
        <position position="9"/>
    </location>
</feature>
<evidence type="ECO:0000256" key="9">
    <source>
        <dbReference type="PIRSR" id="PIRSR000485-1"/>
    </source>
</evidence>
<evidence type="ECO:0000256" key="2">
    <source>
        <dbReference type="ARBA" id="ARBA00010138"/>
    </source>
</evidence>
<dbReference type="PIRSF" id="PIRSF000485">
    <property type="entry name" value="Amd_phspho_trans"/>
    <property type="match status" value="1"/>
</dbReference>
<dbReference type="Proteomes" id="UP000291072">
    <property type="component" value="Unassembled WGS sequence"/>
</dbReference>
<comment type="similarity">
    <text evidence="2 7 8">In the C-terminal section; belongs to the purine/pyrimidine phosphoribosyltransferase family.</text>
</comment>
<keyword evidence="6 7" id="KW-0315">Glutamine amidotransferase</keyword>
<dbReference type="SUPFAM" id="SSF53271">
    <property type="entry name" value="PRTase-like"/>
    <property type="match status" value="1"/>
</dbReference>
<dbReference type="GO" id="GO:0000287">
    <property type="term" value="F:magnesium ion binding"/>
    <property type="evidence" value="ECO:0007669"/>
    <property type="project" value="UniProtKB-UniRule"/>
</dbReference>
<comment type="function">
    <text evidence="7">Catalyzes the formation of phosphoribosylamine from phosphoribosylpyrophosphate (PRPP) and glutamine.</text>
</comment>
<feature type="binding site" evidence="7 10">
    <location>
        <position position="292"/>
    </location>
    <ligand>
        <name>Mg(2+)</name>
        <dbReference type="ChEBI" id="CHEBI:18420"/>
    </ligand>
</feature>
<gene>
    <name evidence="7" type="primary">purF</name>
    <name evidence="12" type="ORF">C4B25_02245</name>
</gene>
<keyword evidence="5 7" id="KW-0658">Purine biosynthesis</keyword>
<dbReference type="InterPro" id="IPR029055">
    <property type="entry name" value="Ntn_hydrolases_N"/>
</dbReference>
<evidence type="ECO:0000256" key="4">
    <source>
        <dbReference type="ARBA" id="ARBA00022679"/>
    </source>
</evidence>
<evidence type="ECO:0000259" key="11">
    <source>
        <dbReference type="PROSITE" id="PS51278"/>
    </source>
</evidence>
<dbReference type="NCBIfam" id="TIGR01134">
    <property type="entry name" value="purF"/>
    <property type="match status" value="1"/>
</dbReference>
<comment type="caution">
    <text evidence="7">Lacks conserved residue(s) required for the propagation of feature annotation.</text>
</comment>
<evidence type="ECO:0000313" key="12">
    <source>
        <dbReference type="EMBL" id="TCG11091.1"/>
    </source>
</evidence>
<evidence type="ECO:0000256" key="7">
    <source>
        <dbReference type="HAMAP-Rule" id="MF_01931"/>
    </source>
</evidence>
<dbReference type="InterPro" id="IPR029057">
    <property type="entry name" value="PRTase-like"/>
</dbReference>
<evidence type="ECO:0000256" key="1">
    <source>
        <dbReference type="ARBA" id="ARBA00005209"/>
    </source>
</evidence>
<accession>A0A4R0XVV8</accession>
<dbReference type="InterPro" id="IPR005854">
    <property type="entry name" value="PurF"/>
</dbReference>
<keyword evidence="7 10" id="KW-0460">Magnesium</keyword>
<sequence length="457" mass="51534">MDPKIKEECGLFGVYNPPKEKEVVNFALHSLQHRGQDACGAAAWKNNKIEYFKDIGLVSEVFSKKENTDKIKNGDIKIGHVRYATTGINERVNAHPFVFDEKGYKIAIVHNGNLVNSTNIRKELEEKNIEIISTSDTELIGHLFLLSTKNTIIEKLKEVCNKIEGAFSLLIIINGKLYAIRDKFAIRPFVIGKKKDSYFFASELSALTINDVRFFREVKPAEIVVIDQSGLNSHYYTSDTKTLPCSMEYIYFSRPDNVINGVVVQEFRKETGNKLAELFPIDADLVVPVPDSAISCALGFSETSKIPLEFGLIKNRYIARSFIAPNQSERERMVMAKLMASYQVLEGKRIVLIDDSIVRGTTIQTIINLLKKAGTKEIHLRIGAPEFKFPAVYGIDVSSKSELISNNMHKDELAKHLGVNSLEFLPIKTLSEILNHQTLLTYFDGVYPTENKGKIYE</sequence>
<feature type="binding site" evidence="7 10">
    <location>
        <position position="355"/>
    </location>
    <ligand>
        <name>Mg(2+)</name>
        <dbReference type="ChEBI" id="CHEBI:18420"/>
    </ligand>
</feature>
<dbReference type="GO" id="GO:0006189">
    <property type="term" value="P:'de novo' IMP biosynthetic process"/>
    <property type="evidence" value="ECO:0007669"/>
    <property type="project" value="UniProtKB-UniRule"/>
</dbReference>
<keyword evidence="3 7" id="KW-0328">Glycosyltransferase</keyword>
<keyword evidence="7 10" id="KW-0479">Metal-binding</keyword>
<name>A0A4R0XVV8_9MOLU</name>
<dbReference type="EC" id="2.4.2.14" evidence="7"/>
<evidence type="ECO:0000256" key="10">
    <source>
        <dbReference type="PIRSR" id="PIRSR000485-2"/>
    </source>
</evidence>
<keyword evidence="13" id="KW-1185">Reference proteome</keyword>
<reference evidence="12 13" key="1">
    <citation type="submission" date="2018-02" db="EMBL/GenBank/DDBJ databases">
        <title>Mycoplasma marinum and Mycoplasma todarodis sp. nov., moderately halophilic and psychrotolerant mycoplasmas isolated from cephalopods.</title>
        <authorList>
            <person name="Viver T."/>
        </authorList>
    </citation>
    <scope>NUCLEOTIDE SEQUENCE [LARGE SCALE GENOMIC DNA]</scope>
    <source>
        <strain evidence="12 13">5H</strain>
    </source>
</reference>
<dbReference type="Pfam" id="PF13537">
    <property type="entry name" value="GATase_7"/>
    <property type="match status" value="1"/>
</dbReference>
<protein>
    <recommendedName>
        <fullName evidence="7">Amidophosphoribosyltransferase</fullName>
        <shortName evidence="7">ATase</shortName>
        <ecNumber evidence="7">2.4.2.14</ecNumber>
    </recommendedName>
    <alternativeName>
        <fullName evidence="7">Glutamine phosphoribosylpyrophosphate amidotransferase</fullName>
        <shortName evidence="7">GPATase</shortName>
    </alternativeName>
</protein>
<dbReference type="Gene3D" id="3.60.20.10">
    <property type="entry name" value="Glutamine Phosphoribosylpyrophosphate, subunit 1, domain 1"/>
    <property type="match status" value="1"/>
</dbReference>
<evidence type="ECO:0000256" key="6">
    <source>
        <dbReference type="ARBA" id="ARBA00022962"/>
    </source>
</evidence>
<dbReference type="PROSITE" id="PS51278">
    <property type="entry name" value="GATASE_TYPE_2"/>
    <property type="match status" value="1"/>
</dbReference>
<dbReference type="InterPro" id="IPR017932">
    <property type="entry name" value="GATase_2_dom"/>
</dbReference>
<dbReference type="RefSeq" id="WP_131613435.1">
    <property type="nucleotide sequence ID" value="NZ_PSZP01000013.1"/>
</dbReference>
<dbReference type="GO" id="GO:0009113">
    <property type="term" value="P:purine nucleobase biosynthetic process"/>
    <property type="evidence" value="ECO:0007669"/>
    <property type="project" value="UniProtKB-UniRule"/>
</dbReference>
<keyword evidence="4 7" id="KW-0808">Transferase</keyword>
<comment type="pathway">
    <text evidence="1 7 8">Purine metabolism; IMP biosynthesis via de novo pathway; N(1)-(5-phospho-D-ribosyl)glycinamide from 5-phospho-alpha-D-ribose 1-diphosphate: step 1/2.</text>
</comment>
<comment type="catalytic activity">
    <reaction evidence="7 8">
        <text>5-phospho-beta-D-ribosylamine + L-glutamate + diphosphate = 5-phospho-alpha-D-ribose 1-diphosphate + L-glutamine + H2O</text>
        <dbReference type="Rhea" id="RHEA:14905"/>
        <dbReference type="ChEBI" id="CHEBI:15377"/>
        <dbReference type="ChEBI" id="CHEBI:29985"/>
        <dbReference type="ChEBI" id="CHEBI:33019"/>
        <dbReference type="ChEBI" id="CHEBI:58017"/>
        <dbReference type="ChEBI" id="CHEBI:58359"/>
        <dbReference type="ChEBI" id="CHEBI:58681"/>
        <dbReference type="EC" id="2.4.2.14"/>
    </reaction>
</comment>
<dbReference type="AlphaFoldDB" id="A0A4R0XVV8"/>
<dbReference type="GO" id="GO:0004044">
    <property type="term" value="F:amidophosphoribosyltransferase activity"/>
    <property type="evidence" value="ECO:0007669"/>
    <property type="project" value="UniProtKB-UniRule"/>
</dbReference>
<dbReference type="InterPro" id="IPR000836">
    <property type="entry name" value="PRTase_dom"/>
</dbReference>
<comment type="cofactor">
    <cofactor evidence="7 10">
        <name>Mg(2+)</name>
        <dbReference type="ChEBI" id="CHEBI:18420"/>
    </cofactor>
    <text evidence="7 10">Binds 1 Mg(2+) ion per subunit.</text>
</comment>
<proteinExistence type="inferred from homology"/>
<dbReference type="HAMAP" id="MF_01931">
    <property type="entry name" value="PurF"/>
    <property type="match status" value="1"/>
</dbReference>
<feature type="domain" description="Glutamine amidotransferase type-2" evidence="11">
    <location>
        <begin position="9"/>
        <end position="229"/>
    </location>
</feature>
<comment type="caution">
    <text evidence="12">The sequence shown here is derived from an EMBL/GenBank/DDBJ whole genome shotgun (WGS) entry which is preliminary data.</text>
</comment>
<evidence type="ECO:0000256" key="5">
    <source>
        <dbReference type="ARBA" id="ARBA00022755"/>
    </source>
</evidence>
<dbReference type="CDD" id="cd06223">
    <property type="entry name" value="PRTases_typeI"/>
    <property type="match status" value="1"/>
</dbReference>
<dbReference type="EMBL" id="PSZP01000013">
    <property type="protein sequence ID" value="TCG11091.1"/>
    <property type="molecule type" value="Genomic_DNA"/>
</dbReference>
<dbReference type="SUPFAM" id="SSF56235">
    <property type="entry name" value="N-terminal nucleophile aminohydrolases (Ntn hydrolases)"/>
    <property type="match status" value="1"/>
</dbReference>
<feature type="binding site" evidence="7 10">
    <location>
        <position position="354"/>
    </location>
    <ligand>
        <name>Mg(2+)</name>
        <dbReference type="ChEBI" id="CHEBI:18420"/>
    </ligand>
</feature>
<evidence type="ECO:0000256" key="8">
    <source>
        <dbReference type="PIRNR" id="PIRNR000485"/>
    </source>
</evidence>
<dbReference type="OrthoDB" id="9801213at2"/>